<proteinExistence type="predicted"/>
<gene>
    <name evidence="1" type="ORF">HPB50_025859</name>
</gene>
<comment type="caution">
    <text evidence="1">The sequence shown here is derived from an EMBL/GenBank/DDBJ whole genome shotgun (WGS) entry which is preliminary data.</text>
</comment>
<name>A0ACB7TR05_HYAAI</name>
<dbReference type="Proteomes" id="UP000821845">
    <property type="component" value="Chromosome 1"/>
</dbReference>
<evidence type="ECO:0000313" key="2">
    <source>
        <dbReference type="Proteomes" id="UP000821845"/>
    </source>
</evidence>
<evidence type="ECO:0000313" key="1">
    <source>
        <dbReference type="EMBL" id="KAH6948686.1"/>
    </source>
</evidence>
<protein>
    <submittedName>
        <fullName evidence="1">Uncharacterized protein</fullName>
    </submittedName>
</protein>
<keyword evidence="2" id="KW-1185">Reference proteome</keyword>
<sequence>MPDLAFVRHAWDVAWRNTMADLGSDNMIVEITVPTQGQMYGAKVDIPKEVRAKIHIAPVPRNMNPIYNQGHPEAQATALLKAYCNDKNARFTDATHYPDGGRFAIVVINSEKATTHTASVKTRHRSLLKKWPSRCP</sequence>
<reference evidence="1" key="1">
    <citation type="submission" date="2020-05" db="EMBL/GenBank/DDBJ databases">
        <title>Large-scale comparative analyses of tick genomes elucidate their genetic diversity and vector capacities.</title>
        <authorList>
            <person name="Jia N."/>
            <person name="Wang J."/>
            <person name="Shi W."/>
            <person name="Du L."/>
            <person name="Sun Y."/>
            <person name="Zhan W."/>
            <person name="Jiang J."/>
            <person name="Wang Q."/>
            <person name="Zhang B."/>
            <person name="Ji P."/>
            <person name="Sakyi L.B."/>
            <person name="Cui X."/>
            <person name="Yuan T."/>
            <person name="Jiang B."/>
            <person name="Yang W."/>
            <person name="Lam T.T.-Y."/>
            <person name="Chang Q."/>
            <person name="Ding S."/>
            <person name="Wang X."/>
            <person name="Zhu J."/>
            <person name="Ruan X."/>
            <person name="Zhao L."/>
            <person name="Wei J."/>
            <person name="Que T."/>
            <person name="Du C."/>
            <person name="Cheng J."/>
            <person name="Dai P."/>
            <person name="Han X."/>
            <person name="Huang E."/>
            <person name="Gao Y."/>
            <person name="Liu J."/>
            <person name="Shao H."/>
            <person name="Ye R."/>
            <person name="Li L."/>
            <person name="Wei W."/>
            <person name="Wang X."/>
            <person name="Wang C."/>
            <person name="Yang T."/>
            <person name="Huo Q."/>
            <person name="Li W."/>
            <person name="Guo W."/>
            <person name="Chen H."/>
            <person name="Zhou L."/>
            <person name="Ni X."/>
            <person name="Tian J."/>
            <person name="Zhou Y."/>
            <person name="Sheng Y."/>
            <person name="Liu T."/>
            <person name="Pan Y."/>
            <person name="Xia L."/>
            <person name="Li J."/>
            <person name="Zhao F."/>
            <person name="Cao W."/>
        </authorList>
    </citation>
    <scope>NUCLEOTIDE SEQUENCE</scope>
    <source>
        <strain evidence="1">Hyas-2018</strain>
    </source>
</reference>
<accession>A0ACB7TR05</accession>
<organism evidence="1 2">
    <name type="scientific">Hyalomma asiaticum</name>
    <name type="common">Tick</name>
    <dbReference type="NCBI Taxonomy" id="266040"/>
    <lineage>
        <taxon>Eukaryota</taxon>
        <taxon>Metazoa</taxon>
        <taxon>Ecdysozoa</taxon>
        <taxon>Arthropoda</taxon>
        <taxon>Chelicerata</taxon>
        <taxon>Arachnida</taxon>
        <taxon>Acari</taxon>
        <taxon>Parasitiformes</taxon>
        <taxon>Ixodida</taxon>
        <taxon>Ixodoidea</taxon>
        <taxon>Ixodidae</taxon>
        <taxon>Hyalomminae</taxon>
        <taxon>Hyalomma</taxon>
    </lineage>
</organism>
<dbReference type="EMBL" id="CM023481">
    <property type="protein sequence ID" value="KAH6948686.1"/>
    <property type="molecule type" value="Genomic_DNA"/>
</dbReference>